<organism evidence="1 2">
    <name type="scientific">Lacticaseibacillus paracasei subsp. paracasei Lpp41</name>
    <dbReference type="NCBI Taxonomy" id="1256208"/>
    <lineage>
        <taxon>Bacteria</taxon>
        <taxon>Bacillati</taxon>
        <taxon>Bacillota</taxon>
        <taxon>Bacilli</taxon>
        <taxon>Lactobacillales</taxon>
        <taxon>Lactobacillaceae</taxon>
        <taxon>Lacticaseibacillus</taxon>
    </lineage>
</organism>
<dbReference type="AlphaFoldDB" id="A0A829H291"/>
<protein>
    <submittedName>
        <fullName evidence="1">Uncharacterized protein</fullName>
    </submittedName>
</protein>
<name>A0A829H291_LACPA</name>
<proteinExistence type="predicted"/>
<accession>A0A829H291</accession>
<gene>
    <name evidence="1" type="ORF">Lpp41_16655</name>
</gene>
<sequence length="53" mass="6006">MTTMIDQQQAQVALSEVIEELDGDTFNRLRHALELVDAFRACLVSFEHEAKKG</sequence>
<reference evidence="1 2" key="1">
    <citation type="journal article" date="2013" name="PLoS ONE">
        <title>Lactobacillus paracasei comparative genomics: towards species pan-genome definition and exploitation of diversity.</title>
        <authorList>
            <person name="Smokvina T."/>
            <person name="Wels M."/>
            <person name="Polka J."/>
            <person name="Chervaux C."/>
            <person name="Brisse S."/>
            <person name="Boekhorst J."/>
            <person name="van Hylckama Vlieg J.E."/>
            <person name="Siezen R.J."/>
        </authorList>
    </citation>
    <scope>NUCLEOTIDE SEQUENCE [LARGE SCALE GENOMIC DNA]</scope>
    <source>
        <strain evidence="1 2">Lpp41</strain>
    </source>
</reference>
<evidence type="ECO:0000313" key="1">
    <source>
        <dbReference type="EMBL" id="EPC69804.1"/>
    </source>
</evidence>
<evidence type="ECO:0000313" key="2">
    <source>
        <dbReference type="Proteomes" id="UP000014244"/>
    </source>
</evidence>
<dbReference type="EMBL" id="ANKE01000802">
    <property type="protein sequence ID" value="EPC69804.1"/>
    <property type="molecule type" value="Genomic_DNA"/>
</dbReference>
<dbReference type="Proteomes" id="UP000014244">
    <property type="component" value="Unassembled WGS sequence"/>
</dbReference>
<comment type="caution">
    <text evidence="1">The sequence shown here is derived from an EMBL/GenBank/DDBJ whole genome shotgun (WGS) entry which is preliminary data.</text>
</comment>